<dbReference type="Pfam" id="PF00364">
    <property type="entry name" value="Biotin_lipoyl"/>
    <property type="match status" value="1"/>
</dbReference>
<keyword evidence="11" id="KW-1185">Reference proteome</keyword>
<dbReference type="InterPro" id="IPR000089">
    <property type="entry name" value="Biotin_lipoyl"/>
</dbReference>
<proteinExistence type="predicted"/>
<feature type="domain" description="Lipoyl-binding" evidence="9">
    <location>
        <begin position="98"/>
        <end position="172"/>
    </location>
</feature>
<sequence length="174" mass="19049">MLFSDDKGMSLEIQDIERLMDKFEKSSLSEMSVNDNKVSFVFKKNIGASAVDYINKDLVAVKPQEVAVNTESNVVAANESVEAPKEAVKEETKLEGSFVTAPVSGIFYSASKPGEPNFVKEGDTVKKGDVLGLIEAMKVMNELLAPKDGVVEKINVSDETFVEYGQELICLRDC</sequence>
<dbReference type="InterPro" id="IPR001882">
    <property type="entry name" value="Biotin_BS"/>
</dbReference>
<dbReference type="PANTHER" id="PTHR45266">
    <property type="entry name" value="OXALOACETATE DECARBOXYLASE ALPHA CHAIN"/>
    <property type="match status" value="1"/>
</dbReference>
<dbReference type="PANTHER" id="PTHR45266:SF3">
    <property type="entry name" value="OXALOACETATE DECARBOXYLASE ALPHA CHAIN"/>
    <property type="match status" value="1"/>
</dbReference>
<dbReference type="GO" id="GO:0006633">
    <property type="term" value="P:fatty acid biosynthetic process"/>
    <property type="evidence" value="ECO:0007669"/>
    <property type="project" value="UniProtKB-UniPathway"/>
</dbReference>
<evidence type="ECO:0000313" key="11">
    <source>
        <dbReference type="Proteomes" id="UP000187651"/>
    </source>
</evidence>
<dbReference type="UniPathway" id="UPA00094"/>
<evidence type="ECO:0000256" key="3">
    <source>
        <dbReference type="ARBA" id="ARBA00022516"/>
    </source>
</evidence>
<gene>
    <name evidence="10" type="ORF">SAMN05216544_1301</name>
</gene>
<name>A0A1G9WR59_9FIRM</name>
<dbReference type="InterPro" id="IPR011053">
    <property type="entry name" value="Single_hybrid_motif"/>
</dbReference>
<keyword evidence="7 8" id="KW-0092">Biotin</keyword>
<protein>
    <recommendedName>
        <fullName evidence="2 8">Biotin carboxyl carrier protein of acetyl-CoA carboxylase</fullName>
    </recommendedName>
</protein>
<dbReference type="CDD" id="cd06850">
    <property type="entry name" value="biotinyl_domain"/>
    <property type="match status" value="1"/>
</dbReference>
<dbReference type="OrthoDB" id="9811735at2"/>
<evidence type="ECO:0000313" key="10">
    <source>
        <dbReference type="EMBL" id="SDM86663.1"/>
    </source>
</evidence>
<dbReference type="PROSITE" id="PS00188">
    <property type="entry name" value="BIOTIN"/>
    <property type="match status" value="1"/>
</dbReference>
<dbReference type="EMBL" id="FNHZ01000003">
    <property type="protein sequence ID" value="SDM86663.1"/>
    <property type="molecule type" value="Genomic_DNA"/>
</dbReference>
<evidence type="ECO:0000256" key="6">
    <source>
        <dbReference type="ARBA" id="ARBA00023160"/>
    </source>
</evidence>
<dbReference type="PRINTS" id="PR01071">
    <property type="entry name" value="ACOABIOTINCC"/>
</dbReference>
<evidence type="ECO:0000256" key="7">
    <source>
        <dbReference type="ARBA" id="ARBA00023267"/>
    </source>
</evidence>
<evidence type="ECO:0000256" key="2">
    <source>
        <dbReference type="ARBA" id="ARBA00017562"/>
    </source>
</evidence>
<evidence type="ECO:0000259" key="9">
    <source>
        <dbReference type="PROSITE" id="PS50968"/>
    </source>
</evidence>
<dbReference type="SUPFAM" id="SSF51230">
    <property type="entry name" value="Single hybrid motif"/>
    <property type="match status" value="1"/>
</dbReference>
<dbReference type="InterPro" id="IPR001249">
    <property type="entry name" value="AcCoA_biotinCC"/>
</dbReference>
<dbReference type="InterPro" id="IPR050709">
    <property type="entry name" value="Biotin_Carboxyl_Carrier/Decarb"/>
</dbReference>
<keyword evidence="6 8" id="KW-0275">Fatty acid biosynthesis</keyword>
<dbReference type="PROSITE" id="PS50968">
    <property type="entry name" value="BIOTINYL_LIPOYL"/>
    <property type="match status" value="1"/>
</dbReference>
<comment type="pathway">
    <text evidence="1 8">Lipid metabolism; fatty acid biosynthesis.</text>
</comment>
<evidence type="ECO:0000256" key="1">
    <source>
        <dbReference type="ARBA" id="ARBA00005194"/>
    </source>
</evidence>
<dbReference type="GO" id="GO:0009317">
    <property type="term" value="C:acetyl-CoA carboxylase complex"/>
    <property type="evidence" value="ECO:0007669"/>
    <property type="project" value="InterPro"/>
</dbReference>
<reference evidence="11" key="1">
    <citation type="submission" date="2016-10" db="EMBL/GenBank/DDBJ databases">
        <authorList>
            <person name="Varghese N."/>
            <person name="Submissions S."/>
        </authorList>
    </citation>
    <scope>NUCLEOTIDE SEQUENCE [LARGE SCALE GENOMIC DNA]</scope>
    <source>
        <strain evidence="11">M83</strain>
    </source>
</reference>
<organism evidence="10 11">
    <name type="scientific">Lachnospira pectinoschiza</name>
    <dbReference type="NCBI Taxonomy" id="28052"/>
    <lineage>
        <taxon>Bacteria</taxon>
        <taxon>Bacillati</taxon>
        <taxon>Bacillota</taxon>
        <taxon>Clostridia</taxon>
        <taxon>Lachnospirales</taxon>
        <taxon>Lachnospiraceae</taxon>
        <taxon>Lachnospira</taxon>
    </lineage>
</organism>
<comment type="function">
    <text evidence="8">This protein is a component of the acetyl coenzyme A carboxylase complex; first, biotin carboxylase catalyzes the carboxylation of the carrier protein and then the transcarboxylase transfers the carboxyl group to form malonyl-CoA.</text>
</comment>
<dbReference type="AlphaFoldDB" id="A0A1G9WR59"/>
<keyword evidence="4 8" id="KW-0276">Fatty acid metabolism</keyword>
<evidence type="ECO:0000256" key="5">
    <source>
        <dbReference type="ARBA" id="ARBA00023098"/>
    </source>
</evidence>
<dbReference type="Gene3D" id="2.40.50.100">
    <property type="match status" value="1"/>
</dbReference>
<keyword evidence="3 8" id="KW-0444">Lipid biosynthesis</keyword>
<accession>A0A1G9WR59</accession>
<evidence type="ECO:0000256" key="4">
    <source>
        <dbReference type="ARBA" id="ARBA00022832"/>
    </source>
</evidence>
<evidence type="ECO:0000256" key="8">
    <source>
        <dbReference type="RuleBase" id="RU364072"/>
    </source>
</evidence>
<keyword evidence="5 8" id="KW-0443">Lipid metabolism</keyword>
<dbReference type="Proteomes" id="UP000187651">
    <property type="component" value="Unassembled WGS sequence"/>
</dbReference>
<dbReference type="GO" id="GO:0003989">
    <property type="term" value="F:acetyl-CoA carboxylase activity"/>
    <property type="evidence" value="ECO:0007669"/>
    <property type="project" value="InterPro"/>
</dbReference>